<name>A0A1C5IPG0_9ACTN</name>
<dbReference type="Pfam" id="PF00528">
    <property type="entry name" value="BPD_transp_1"/>
    <property type="match status" value="1"/>
</dbReference>
<evidence type="ECO:0000313" key="10">
    <source>
        <dbReference type="Proteomes" id="UP000198210"/>
    </source>
</evidence>
<comment type="subcellular location">
    <subcellularLocation>
        <location evidence="1 7">Cell membrane</location>
        <topology evidence="1 7">Multi-pass membrane protein</topology>
    </subcellularLocation>
</comment>
<dbReference type="Gene3D" id="1.10.3720.10">
    <property type="entry name" value="MetI-like"/>
    <property type="match status" value="1"/>
</dbReference>
<evidence type="ECO:0000256" key="7">
    <source>
        <dbReference type="RuleBase" id="RU363032"/>
    </source>
</evidence>
<evidence type="ECO:0000256" key="1">
    <source>
        <dbReference type="ARBA" id="ARBA00004651"/>
    </source>
</evidence>
<feature type="transmembrane region" description="Helical" evidence="7">
    <location>
        <begin position="168"/>
        <end position="189"/>
    </location>
</feature>
<comment type="similarity">
    <text evidence="7">Belongs to the binding-protein-dependent transport system permease family.</text>
</comment>
<evidence type="ECO:0000256" key="4">
    <source>
        <dbReference type="ARBA" id="ARBA00022692"/>
    </source>
</evidence>
<dbReference type="SUPFAM" id="SSF161098">
    <property type="entry name" value="MetI-like"/>
    <property type="match status" value="1"/>
</dbReference>
<dbReference type="Proteomes" id="UP000198210">
    <property type="component" value="Chromosome I"/>
</dbReference>
<organism evidence="9 10">
    <name type="scientific">Micromonospora siamensis</name>
    <dbReference type="NCBI Taxonomy" id="299152"/>
    <lineage>
        <taxon>Bacteria</taxon>
        <taxon>Bacillati</taxon>
        <taxon>Actinomycetota</taxon>
        <taxon>Actinomycetes</taxon>
        <taxon>Micromonosporales</taxon>
        <taxon>Micromonosporaceae</taxon>
        <taxon>Micromonospora</taxon>
    </lineage>
</organism>
<dbReference type="AlphaFoldDB" id="A0A1C5IPG0"/>
<keyword evidence="2 7" id="KW-0813">Transport</keyword>
<keyword evidence="6 7" id="KW-0472">Membrane</keyword>
<proteinExistence type="inferred from homology"/>
<accession>A0A1C5IPG0</accession>
<evidence type="ECO:0000259" key="8">
    <source>
        <dbReference type="PROSITE" id="PS50928"/>
    </source>
</evidence>
<dbReference type="EMBL" id="LT607751">
    <property type="protein sequence ID" value="SCG59666.1"/>
    <property type="molecule type" value="Genomic_DNA"/>
</dbReference>
<sequence>MLRFVLKRLAQAVLIILASLTVVFLVVRVAPGDPAALILGASASQSDIAALRTQLGLDEPLLRQYLTFLQGVAQGDFGTSWRLGGDALANVLERLPATLQLSAFALLITVAVGFPLGVLSARRAGSWIDRAISVPTLLGQALPTFWVGVMLILVFSRTLDVLPATANGTVASLVLPSVTLALPFLGWLARLVRNGVLEELGKDYVRTARAKGVDGRVVFYRHVVRNMMIPVVTLLGLLVGNFIANAVIIEVVFAWPGIGSLMIDSITNRDYSVVQAVIMTITVAYVLLNLLVDFLYVKLDPRLNPEHMS</sequence>
<dbReference type="PANTHER" id="PTHR43163">
    <property type="entry name" value="DIPEPTIDE TRANSPORT SYSTEM PERMEASE PROTEIN DPPB-RELATED"/>
    <property type="match status" value="1"/>
</dbReference>
<dbReference type="InterPro" id="IPR000515">
    <property type="entry name" value="MetI-like"/>
</dbReference>
<evidence type="ECO:0000256" key="3">
    <source>
        <dbReference type="ARBA" id="ARBA00022475"/>
    </source>
</evidence>
<feature type="transmembrane region" description="Helical" evidence="7">
    <location>
        <begin position="273"/>
        <end position="297"/>
    </location>
</feature>
<dbReference type="PROSITE" id="PS50928">
    <property type="entry name" value="ABC_TM1"/>
    <property type="match status" value="1"/>
</dbReference>
<dbReference type="CDD" id="cd06261">
    <property type="entry name" value="TM_PBP2"/>
    <property type="match status" value="1"/>
</dbReference>
<reference evidence="9 10" key="1">
    <citation type="submission" date="2016-06" db="EMBL/GenBank/DDBJ databases">
        <authorList>
            <person name="Kjaerup R.B."/>
            <person name="Dalgaard T.S."/>
            <person name="Juul-Madsen H.R."/>
        </authorList>
    </citation>
    <scope>NUCLEOTIDE SEQUENCE [LARGE SCALE GENOMIC DNA]</scope>
    <source>
        <strain evidence="9 10">DSM 45097</strain>
    </source>
</reference>
<evidence type="ECO:0000313" key="9">
    <source>
        <dbReference type="EMBL" id="SCG59666.1"/>
    </source>
</evidence>
<feature type="transmembrane region" description="Helical" evidence="7">
    <location>
        <begin position="231"/>
        <end position="253"/>
    </location>
</feature>
<protein>
    <submittedName>
        <fullName evidence="9">Peptide/nickel transport system permease protein</fullName>
    </submittedName>
</protein>
<feature type="domain" description="ABC transmembrane type-1" evidence="8">
    <location>
        <begin position="95"/>
        <end position="296"/>
    </location>
</feature>
<dbReference type="InterPro" id="IPR035906">
    <property type="entry name" value="MetI-like_sf"/>
</dbReference>
<dbReference type="InterPro" id="IPR045621">
    <property type="entry name" value="BPD_transp_1_N"/>
</dbReference>
<keyword evidence="3" id="KW-1003">Cell membrane</keyword>
<keyword evidence="4 7" id="KW-0812">Transmembrane</keyword>
<gene>
    <name evidence="9" type="ORF">GA0074704_3618</name>
</gene>
<keyword evidence="10" id="KW-1185">Reference proteome</keyword>
<dbReference type="GO" id="GO:0071916">
    <property type="term" value="F:dipeptide transmembrane transporter activity"/>
    <property type="evidence" value="ECO:0007669"/>
    <property type="project" value="TreeGrafter"/>
</dbReference>
<feature type="transmembrane region" description="Helical" evidence="7">
    <location>
        <begin position="99"/>
        <end position="119"/>
    </location>
</feature>
<evidence type="ECO:0000256" key="2">
    <source>
        <dbReference type="ARBA" id="ARBA00022448"/>
    </source>
</evidence>
<keyword evidence="5 7" id="KW-1133">Transmembrane helix</keyword>
<dbReference type="GO" id="GO:0005886">
    <property type="term" value="C:plasma membrane"/>
    <property type="evidence" value="ECO:0007669"/>
    <property type="project" value="UniProtKB-SubCell"/>
</dbReference>
<feature type="transmembrane region" description="Helical" evidence="7">
    <location>
        <begin position="12"/>
        <end position="30"/>
    </location>
</feature>
<feature type="transmembrane region" description="Helical" evidence="7">
    <location>
        <begin position="131"/>
        <end position="156"/>
    </location>
</feature>
<evidence type="ECO:0000256" key="5">
    <source>
        <dbReference type="ARBA" id="ARBA00022989"/>
    </source>
</evidence>
<dbReference type="PANTHER" id="PTHR43163:SF6">
    <property type="entry name" value="DIPEPTIDE TRANSPORT SYSTEM PERMEASE PROTEIN DPPB-RELATED"/>
    <property type="match status" value="1"/>
</dbReference>
<dbReference type="RefSeq" id="WP_088971591.1">
    <property type="nucleotide sequence ID" value="NZ_JBHLYF010000043.1"/>
</dbReference>
<evidence type="ECO:0000256" key="6">
    <source>
        <dbReference type="ARBA" id="ARBA00023136"/>
    </source>
</evidence>
<dbReference type="Pfam" id="PF19300">
    <property type="entry name" value="BPD_transp_1_N"/>
    <property type="match status" value="1"/>
</dbReference>